<dbReference type="GO" id="GO:0006164">
    <property type="term" value="P:purine nucleotide biosynthetic process"/>
    <property type="evidence" value="ECO:0007669"/>
    <property type="project" value="UniProtKB-KW"/>
</dbReference>
<dbReference type="EMBL" id="NSKB01000001">
    <property type="protein sequence ID" value="PAU79068.1"/>
    <property type="molecule type" value="Genomic_DNA"/>
</dbReference>
<dbReference type="PROSITE" id="PS00767">
    <property type="entry name" value="THF_DHG_CYH_2"/>
    <property type="match status" value="1"/>
</dbReference>
<protein>
    <recommendedName>
        <fullName evidence="13">Bifunctional protein FolD</fullName>
    </recommendedName>
    <domain>
        <recommendedName>
            <fullName evidence="13">Methylenetetrahydrofolate dehydrogenase</fullName>
            <ecNumber evidence="13">1.5.1.5</ecNumber>
        </recommendedName>
    </domain>
    <domain>
        <recommendedName>
            <fullName evidence="13">Methenyltetrahydrofolate cyclohydrolase</fullName>
            <ecNumber evidence="13">3.5.4.9</ecNumber>
        </recommendedName>
    </domain>
</protein>
<evidence type="ECO:0000256" key="9">
    <source>
        <dbReference type="ARBA" id="ARBA00023102"/>
    </source>
</evidence>
<dbReference type="PRINTS" id="PR00085">
    <property type="entry name" value="THFDHDRGNASE"/>
</dbReference>
<keyword evidence="5 13" id="KW-0658">Purine biosynthesis</keyword>
<gene>
    <name evidence="13" type="primary">folD</name>
    <name evidence="16" type="ORF">CK498_01470</name>
</gene>
<comment type="catalytic activity">
    <reaction evidence="13">
        <text>(6R)-5,10-methylene-5,6,7,8-tetrahydrofolate + NADP(+) = (6R)-5,10-methenyltetrahydrofolate + NADPH</text>
        <dbReference type="Rhea" id="RHEA:22812"/>
        <dbReference type="ChEBI" id="CHEBI:15636"/>
        <dbReference type="ChEBI" id="CHEBI:57455"/>
        <dbReference type="ChEBI" id="CHEBI:57783"/>
        <dbReference type="ChEBI" id="CHEBI:58349"/>
        <dbReference type="EC" id="1.5.1.5"/>
    </reaction>
</comment>
<keyword evidence="11 13" id="KW-0511">Multifunctional enzyme</keyword>
<comment type="similarity">
    <text evidence="13">Belongs to the tetrahydrofolate dehydrogenase/cyclohydrolase family.</text>
</comment>
<dbReference type="EC" id="3.5.4.9" evidence="13"/>
<dbReference type="InterPro" id="IPR020867">
    <property type="entry name" value="THF_DH/CycHdrlase_CS"/>
</dbReference>
<dbReference type="SUPFAM" id="SSF51735">
    <property type="entry name" value="NAD(P)-binding Rossmann-fold domains"/>
    <property type="match status" value="1"/>
</dbReference>
<comment type="catalytic activity">
    <reaction evidence="12 13">
        <text>(6R)-5,10-methenyltetrahydrofolate + H2O = (6R)-10-formyltetrahydrofolate + H(+)</text>
        <dbReference type="Rhea" id="RHEA:23700"/>
        <dbReference type="ChEBI" id="CHEBI:15377"/>
        <dbReference type="ChEBI" id="CHEBI:15378"/>
        <dbReference type="ChEBI" id="CHEBI:57455"/>
        <dbReference type="ChEBI" id="CHEBI:195366"/>
        <dbReference type="EC" id="3.5.4.9"/>
    </reaction>
</comment>
<dbReference type="InterPro" id="IPR000672">
    <property type="entry name" value="THF_DH/CycHdrlase"/>
</dbReference>
<evidence type="ECO:0000256" key="12">
    <source>
        <dbReference type="ARBA" id="ARBA00036357"/>
    </source>
</evidence>
<dbReference type="UniPathway" id="UPA00193"/>
<dbReference type="GO" id="GO:0005829">
    <property type="term" value="C:cytosol"/>
    <property type="evidence" value="ECO:0007669"/>
    <property type="project" value="TreeGrafter"/>
</dbReference>
<evidence type="ECO:0000256" key="8">
    <source>
        <dbReference type="ARBA" id="ARBA00023002"/>
    </source>
</evidence>
<dbReference type="OrthoDB" id="9803580at2"/>
<keyword evidence="6 13" id="KW-0378">Hydrolase</keyword>
<keyword evidence="9 13" id="KW-0368">Histidine biosynthesis</keyword>
<evidence type="ECO:0000256" key="10">
    <source>
        <dbReference type="ARBA" id="ARBA00023167"/>
    </source>
</evidence>
<dbReference type="GO" id="GO:0000105">
    <property type="term" value="P:L-histidine biosynthetic process"/>
    <property type="evidence" value="ECO:0007669"/>
    <property type="project" value="UniProtKB-KW"/>
</dbReference>
<evidence type="ECO:0000313" key="17">
    <source>
        <dbReference type="Proteomes" id="UP000217771"/>
    </source>
</evidence>
<dbReference type="SUPFAM" id="SSF53223">
    <property type="entry name" value="Aminoacid dehydrogenase-like, N-terminal domain"/>
    <property type="match status" value="1"/>
</dbReference>
<dbReference type="GO" id="GO:0035999">
    <property type="term" value="P:tetrahydrofolate interconversion"/>
    <property type="evidence" value="ECO:0007669"/>
    <property type="project" value="UniProtKB-UniRule"/>
</dbReference>
<evidence type="ECO:0000256" key="4">
    <source>
        <dbReference type="ARBA" id="ARBA00022605"/>
    </source>
</evidence>
<dbReference type="Proteomes" id="UP000217771">
    <property type="component" value="Unassembled WGS sequence"/>
</dbReference>
<dbReference type="InterPro" id="IPR036291">
    <property type="entry name" value="NAD(P)-bd_dom_sf"/>
</dbReference>
<dbReference type="FunFam" id="3.40.50.10860:FF:000001">
    <property type="entry name" value="Bifunctional protein FolD"/>
    <property type="match status" value="1"/>
</dbReference>
<dbReference type="Gene3D" id="3.40.50.720">
    <property type="entry name" value="NAD(P)-binding Rossmann-like Domain"/>
    <property type="match status" value="1"/>
</dbReference>
<comment type="subunit">
    <text evidence="2 13">Homodimer.</text>
</comment>
<organism evidence="16 17">
    <name type="scientific">Halomonas salipaludis</name>
    <dbReference type="NCBI Taxonomy" id="2032625"/>
    <lineage>
        <taxon>Bacteria</taxon>
        <taxon>Pseudomonadati</taxon>
        <taxon>Pseudomonadota</taxon>
        <taxon>Gammaproteobacteria</taxon>
        <taxon>Oceanospirillales</taxon>
        <taxon>Halomonadaceae</taxon>
        <taxon>Halomonas</taxon>
    </lineage>
</organism>
<name>A0A2A2F2B9_9GAMM</name>
<keyword evidence="3 13" id="KW-0554">One-carbon metabolism</keyword>
<evidence type="ECO:0000256" key="6">
    <source>
        <dbReference type="ARBA" id="ARBA00022801"/>
    </source>
</evidence>
<dbReference type="AlphaFoldDB" id="A0A2A2F2B9"/>
<keyword evidence="7 13" id="KW-0521">NADP</keyword>
<feature type="binding site" evidence="13">
    <location>
        <position position="288"/>
    </location>
    <ligand>
        <name>NADP(+)</name>
        <dbReference type="ChEBI" id="CHEBI:58349"/>
    </ligand>
</feature>
<evidence type="ECO:0000313" key="16">
    <source>
        <dbReference type="EMBL" id="PAU79068.1"/>
    </source>
</evidence>
<dbReference type="InterPro" id="IPR046346">
    <property type="entry name" value="Aminoacid_DH-like_N_sf"/>
</dbReference>
<evidence type="ECO:0000256" key="3">
    <source>
        <dbReference type="ARBA" id="ARBA00022563"/>
    </source>
</evidence>
<accession>A0A2A2F2B9</accession>
<dbReference type="GO" id="GO:0009086">
    <property type="term" value="P:methionine biosynthetic process"/>
    <property type="evidence" value="ECO:0007669"/>
    <property type="project" value="UniProtKB-KW"/>
</dbReference>
<comment type="caution">
    <text evidence="13">Lacks conserved residue(s) required for the propagation of feature annotation.</text>
</comment>
<feature type="domain" description="Tetrahydrofolate dehydrogenase/cyclohydrolase catalytic" evidence="14">
    <location>
        <begin position="62"/>
        <end position="177"/>
    </location>
</feature>
<dbReference type="GO" id="GO:0004477">
    <property type="term" value="F:methenyltetrahydrofolate cyclohydrolase activity"/>
    <property type="evidence" value="ECO:0007669"/>
    <property type="project" value="UniProtKB-UniRule"/>
</dbReference>
<feature type="domain" description="Tetrahydrofolate dehydrogenase/cyclohydrolase NAD(P)-binding" evidence="15">
    <location>
        <begin position="196"/>
        <end position="336"/>
    </location>
</feature>
<keyword evidence="4 13" id="KW-0028">Amino-acid biosynthesis</keyword>
<evidence type="ECO:0000259" key="14">
    <source>
        <dbReference type="Pfam" id="PF00763"/>
    </source>
</evidence>
<keyword evidence="8 13" id="KW-0560">Oxidoreductase</keyword>
<dbReference type="InterPro" id="IPR020631">
    <property type="entry name" value="THF_DH/CycHdrlase_NAD-bd_dom"/>
</dbReference>
<feature type="binding site" evidence="13">
    <location>
        <begin position="222"/>
        <end position="224"/>
    </location>
    <ligand>
        <name>NADP(+)</name>
        <dbReference type="ChEBI" id="CHEBI:58349"/>
    </ligand>
</feature>
<comment type="function">
    <text evidence="13">Catalyzes the oxidation of 5,10-methylenetetrahydrofolate to 5,10-methenyltetrahydrofolate and then the hydrolysis of 5,10-methenyltetrahydrofolate to 10-formyltetrahydrofolate.</text>
</comment>
<keyword evidence="17" id="KW-1185">Reference proteome</keyword>
<dbReference type="PANTHER" id="PTHR48099">
    <property type="entry name" value="C-1-TETRAHYDROFOLATE SYNTHASE, CYTOPLASMIC-RELATED"/>
    <property type="match status" value="1"/>
</dbReference>
<evidence type="ECO:0000256" key="7">
    <source>
        <dbReference type="ARBA" id="ARBA00022857"/>
    </source>
</evidence>
<dbReference type="Gene3D" id="3.40.50.10860">
    <property type="entry name" value="Leucine Dehydrogenase, chain A, domain 1"/>
    <property type="match status" value="1"/>
</dbReference>
<dbReference type="NCBIfam" id="NF010783">
    <property type="entry name" value="PRK14186.1"/>
    <property type="match status" value="1"/>
</dbReference>
<sequence>MRGVFYVCFASGQALSAISVAHGRFDSGPGHAKIAAHDVFSPRPATGDHHAPGDFSMTAQLIDGKAIAAHVRQQVARRVAARREAGARTPGLAVILVGDDPASHVYVRNKHRACDEAGVHSVQHQLPAATTQADLEAMIDELNADPSVDGILLQLPLPGHLDAGPILERILPHKDVDGFHPYNLGRLAQRQPLMRPCTPKGIMTLLQESSLKVRGLNATVVGASNIVGRPMALELMLAGCTTTVCHRFTRDLEEHVRRAELLVVAVGKPGLVKGEWVRDGAIVIDVGINREDDGRLIGDVEFAPAAERASHITPVPGGVGPMTVASLLENTLYAADLHDAMQG</sequence>
<evidence type="ECO:0000259" key="15">
    <source>
        <dbReference type="Pfam" id="PF02882"/>
    </source>
</evidence>
<dbReference type="HAMAP" id="MF_01576">
    <property type="entry name" value="THF_DHG_CYH"/>
    <property type="match status" value="1"/>
</dbReference>
<keyword evidence="10 13" id="KW-0486">Methionine biosynthesis</keyword>
<comment type="caution">
    <text evidence="16">The sequence shown here is derived from an EMBL/GenBank/DDBJ whole genome shotgun (WGS) entry which is preliminary data.</text>
</comment>
<dbReference type="EC" id="1.5.1.5" evidence="13"/>
<comment type="pathway">
    <text evidence="1 13">One-carbon metabolism; tetrahydrofolate interconversion.</text>
</comment>
<evidence type="ECO:0000256" key="1">
    <source>
        <dbReference type="ARBA" id="ARBA00004777"/>
    </source>
</evidence>
<dbReference type="CDD" id="cd01080">
    <property type="entry name" value="NAD_bind_m-THF_DH_Cyclohyd"/>
    <property type="match status" value="1"/>
</dbReference>
<dbReference type="InterPro" id="IPR020630">
    <property type="entry name" value="THF_DH/CycHdrlase_cat_dom"/>
</dbReference>
<dbReference type="PANTHER" id="PTHR48099:SF5">
    <property type="entry name" value="C-1-TETRAHYDROFOLATE SYNTHASE, CYTOPLASMIC"/>
    <property type="match status" value="1"/>
</dbReference>
<proteinExistence type="inferred from homology"/>
<reference evidence="16 17" key="1">
    <citation type="submission" date="2017-08" db="EMBL/GenBank/DDBJ databases">
        <title>Halomonas alkalisoli sp. nov., isolated from saline alkaline soil.</title>
        <authorList>
            <person name="Wang D."/>
            <person name="Zhang G."/>
        </authorList>
    </citation>
    <scope>NUCLEOTIDE SEQUENCE [LARGE SCALE GENOMIC DNA]</scope>
    <source>
        <strain evidence="16 17">WRN001</strain>
    </source>
</reference>
<dbReference type="GO" id="GO:0004488">
    <property type="term" value="F:methylenetetrahydrofolate dehydrogenase (NADP+) activity"/>
    <property type="evidence" value="ECO:0007669"/>
    <property type="project" value="UniProtKB-UniRule"/>
</dbReference>
<evidence type="ECO:0000256" key="11">
    <source>
        <dbReference type="ARBA" id="ARBA00023268"/>
    </source>
</evidence>
<evidence type="ECO:0000256" key="2">
    <source>
        <dbReference type="ARBA" id="ARBA00011738"/>
    </source>
</evidence>
<evidence type="ECO:0000256" key="5">
    <source>
        <dbReference type="ARBA" id="ARBA00022755"/>
    </source>
</evidence>
<dbReference type="Pfam" id="PF02882">
    <property type="entry name" value="THF_DHG_CYH_C"/>
    <property type="match status" value="1"/>
</dbReference>
<evidence type="ECO:0000256" key="13">
    <source>
        <dbReference type="HAMAP-Rule" id="MF_01576"/>
    </source>
</evidence>
<dbReference type="Pfam" id="PF00763">
    <property type="entry name" value="THF_DHG_CYH"/>
    <property type="match status" value="1"/>
</dbReference>
<dbReference type="FunFam" id="3.40.50.720:FF:000006">
    <property type="entry name" value="Bifunctional protein FolD"/>
    <property type="match status" value="1"/>
</dbReference>
<dbReference type="NCBIfam" id="NF008058">
    <property type="entry name" value="PRK10792.1"/>
    <property type="match status" value="1"/>
</dbReference>